<reference evidence="9 10" key="1">
    <citation type="submission" date="2018-10" db="EMBL/GenBank/DDBJ databases">
        <title>Draft Genome Sequence of Ralstonia pseudosolanacearum (R. solanacearum phylotype I) Strain Tg03 Isolated from Luffa cylindrica in China.</title>
        <authorList>
            <person name="Yuan G.-Q."/>
            <person name="Li Q.-Q."/>
            <person name="Zhang Y.-W."/>
        </authorList>
    </citation>
    <scope>NUCLEOTIDE SEQUENCE [LARGE SCALE GENOMIC DNA]</scope>
    <source>
        <strain evidence="9 10">Tg03</strain>
    </source>
</reference>
<keyword evidence="3" id="KW-0964">Secreted</keyword>
<dbReference type="InterPro" id="IPR050557">
    <property type="entry name" value="RTX_toxin/Mannuronan_C5-epim"/>
</dbReference>
<dbReference type="GO" id="GO:0005509">
    <property type="term" value="F:calcium ion binding"/>
    <property type="evidence" value="ECO:0007669"/>
    <property type="project" value="InterPro"/>
</dbReference>
<evidence type="ECO:0000256" key="6">
    <source>
        <dbReference type="ARBA" id="ARBA00023026"/>
    </source>
</evidence>
<dbReference type="PANTHER" id="PTHR38340">
    <property type="entry name" value="S-LAYER PROTEIN"/>
    <property type="match status" value="1"/>
</dbReference>
<dbReference type="InterPro" id="IPR001343">
    <property type="entry name" value="Hemolysn_Ca-bd"/>
</dbReference>
<keyword evidence="7" id="KW-0472">Membrane</keyword>
<sequence length="598" mass="58972">LADGSHSFTATATDAAGNVSTTTSAFTLTVDTAAPATPVLVSVTDDVAPVTGALTSGGSTNDATPTLTGTAEANSTISILDGTTLLGTTTADASGNWTFTPTTALTDGSHSLTATATDAAGNASTATTAFTLTVDTVAPTTTATLTTLTADTGTTGDWITGDTAPTLSGTVSAALGTGETVQVSLDGGTTWSDAVVSGTSWSWYPVAQFAAGGHTAMTRVVDAAGNAGTASSQAFTIQTTAAPVVSVQQSAGLLGIAGANLFDLIDFSQQQLFAATDYNNNIQSVVLHYGGVASLLSTSQYNANSALASELGLQFSVVNNNGILGIAASSTMTITATDGGTIDNLRLNEFLGSVTLSGGGLLGINASLLSSVTIQATDSTSLSSTANAGQLLNVSLLGTTQPAAIIEGTSGNNTLTGTSGNDRLYGYAGADTLNGGAGNDLLRGGAGNDVLNGGDGNDILIGGAGNDTLTGGAGGDIFLWEVNAADNTGGNGADTITDFTLASGPDDATADRIDVSALLVGYTPEADGAAHYVNGVATIDSGDTIGQYLTATSDGAGNTVITIDRDGAGTTYSATTLVTLTNVTTNLETLLANHQILV</sequence>
<dbReference type="PRINTS" id="PR00313">
    <property type="entry name" value="CABNDNGRPT"/>
</dbReference>
<proteinExistence type="predicted"/>
<dbReference type="InterPro" id="IPR019960">
    <property type="entry name" value="T1SS_VCA0849"/>
</dbReference>
<dbReference type="GO" id="GO:0005576">
    <property type="term" value="C:extracellular region"/>
    <property type="evidence" value="ECO:0007669"/>
    <property type="project" value="UniProtKB-SubCell"/>
</dbReference>
<feature type="domain" description="Bacterial Ig-like" evidence="8">
    <location>
        <begin position="147"/>
        <end position="239"/>
    </location>
</feature>
<comment type="subcellular location">
    <subcellularLocation>
        <location evidence="1">Membrane</location>
    </subcellularLocation>
    <subcellularLocation>
        <location evidence="2">Secreted</location>
    </subcellularLocation>
</comment>
<evidence type="ECO:0000256" key="2">
    <source>
        <dbReference type="ARBA" id="ARBA00004613"/>
    </source>
</evidence>
<protein>
    <submittedName>
        <fullName evidence="9">Type I secretion C-terminal target domain-containing protein</fullName>
    </submittedName>
</protein>
<feature type="domain" description="Bacterial Ig-like" evidence="8">
    <location>
        <begin position="1"/>
        <end position="32"/>
    </location>
</feature>
<dbReference type="Pfam" id="PF19077">
    <property type="entry name" value="Big_13"/>
    <property type="match status" value="3"/>
</dbReference>
<dbReference type="InterPro" id="IPR013783">
    <property type="entry name" value="Ig-like_fold"/>
</dbReference>
<dbReference type="PROSITE" id="PS00330">
    <property type="entry name" value="HEMOLYSIN_CALCIUM"/>
    <property type="match status" value="3"/>
</dbReference>
<organism evidence="9 10">
    <name type="scientific">Ralstonia pseudosolanacearum</name>
    <dbReference type="NCBI Taxonomy" id="1310165"/>
    <lineage>
        <taxon>Bacteria</taxon>
        <taxon>Pseudomonadati</taxon>
        <taxon>Pseudomonadota</taxon>
        <taxon>Betaproteobacteria</taxon>
        <taxon>Burkholderiales</taxon>
        <taxon>Burkholderiaceae</taxon>
        <taxon>Ralstonia</taxon>
        <taxon>Ralstonia solanacearum species complex</taxon>
    </lineage>
</organism>
<evidence type="ECO:0000256" key="3">
    <source>
        <dbReference type="ARBA" id="ARBA00022525"/>
    </source>
</evidence>
<name>A0A454TVE0_9RALS</name>
<evidence type="ECO:0000313" key="10">
    <source>
        <dbReference type="Proteomes" id="UP000271222"/>
    </source>
</evidence>
<evidence type="ECO:0000259" key="8">
    <source>
        <dbReference type="Pfam" id="PF19077"/>
    </source>
</evidence>
<dbReference type="PRINTS" id="PR01488">
    <property type="entry name" value="RTXTOXINA"/>
</dbReference>
<keyword evidence="5" id="KW-0677">Repeat</keyword>
<evidence type="ECO:0000256" key="7">
    <source>
        <dbReference type="ARBA" id="ARBA00023136"/>
    </source>
</evidence>
<evidence type="ECO:0000256" key="4">
    <source>
        <dbReference type="ARBA" id="ARBA00022656"/>
    </source>
</evidence>
<dbReference type="InterPro" id="IPR003995">
    <property type="entry name" value="RTX_toxin_determinant-A"/>
</dbReference>
<dbReference type="InterPro" id="IPR044016">
    <property type="entry name" value="Big_13"/>
</dbReference>
<accession>A0A454TVE0</accession>
<dbReference type="Gene3D" id="2.150.10.10">
    <property type="entry name" value="Serralysin-like metalloprotease, C-terminal"/>
    <property type="match status" value="2"/>
</dbReference>
<dbReference type="Pfam" id="PF00353">
    <property type="entry name" value="HemolysinCabind"/>
    <property type="match status" value="2"/>
</dbReference>
<dbReference type="NCBIfam" id="TIGR03661">
    <property type="entry name" value="T1SS_VCA0849"/>
    <property type="match status" value="1"/>
</dbReference>
<evidence type="ECO:0000256" key="1">
    <source>
        <dbReference type="ARBA" id="ARBA00004370"/>
    </source>
</evidence>
<gene>
    <name evidence="9" type="ORF">EGA29_07165</name>
</gene>
<dbReference type="GO" id="GO:0016020">
    <property type="term" value="C:membrane"/>
    <property type="evidence" value="ECO:0007669"/>
    <property type="project" value="UniProtKB-SubCell"/>
</dbReference>
<dbReference type="SUPFAM" id="SSF51120">
    <property type="entry name" value="beta-Roll"/>
    <property type="match status" value="1"/>
</dbReference>
<dbReference type="Gene3D" id="2.60.40.10">
    <property type="entry name" value="Immunoglobulins"/>
    <property type="match status" value="3"/>
</dbReference>
<feature type="domain" description="Bacterial Ig-like" evidence="8">
    <location>
        <begin position="50"/>
        <end position="136"/>
    </location>
</feature>
<dbReference type="RefSeq" id="WP_123203657.1">
    <property type="nucleotide sequence ID" value="NZ_QKYQ01000033.1"/>
</dbReference>
<keyword evidence="6" id="KW-0843">Virulence</keyword>
<dbReference type="Proteomes" id="UP000271222">
    <property type="component" value="Unassembled WGS sequence"/>
</dbReference>
<feature type="non-terminal residue" evidence="9">
    <location>
        <position position="1"/>
    </location>
</feature>
<dbReference type="OrthoDB" id="8947266at2"/>
<dbReference type="AlphaFoldDB" id="A0A454TVE0"/>
<evidence type="ECO:0000313" key="9">
    <source>
        <dbReference type="EMBL" id="RNM09043.1"/>
    </source>
</evidence>
<keyword evidence="4" id="KW-0800">Toxin</keyword>
<comment type="caution">
    <text evidence="9">The sequence shown here is derived from an EMBL/GenBank/DDBJ whole genome shotgun (WGS) entry which is preliminary data.</text>
</comment>
<dbReference type="InterPro" id="IPR018511">
    <property type="entry name" value="Hemolysin-typ_Ca-bd_CS"/>
</dbReference>
<dbReference type="NCBIfam" id="NF033510">
    <property type="entry name" value="Ca_tandemer"/>
    <property type="match status" value="1"/>
</dbReference>
<dbReference type="PANTHER" id="PTHR38340:SF1">
    <property type="entry name" value="S-LAYER PROTEIN"/>
    <property type="match status" value="1"/>
</dbReference>
<evidence type="ECO:0000256" key="5">
    <source>
        <dbReference type="ARBA" id="ARBA00022737"/>
    </source>
</evidence>
<dbReference type="InterPro" id="IPR011049">
    <property type="entry name" value="Serralysin-like_metalloprot_C"/>
</dbReference>
<dbReference type="GO" id="GO:0090729">
    <property type="term" value="F:toxin activity"/>
    <property type="evidence" value="ECO:0007669"/>
    <property type="project" value="UniProtKB-KW"/>
</dbReference>
<dbReference type="EMBL" id="RJTL01000008">
    <property type="protein sequence ID" value="RNM09043.1"/>
    <property type="molecule type" value="Genomic_DNA"/>
</dbReference>